<reference evidence="2 3" key="1">
    <citation type="submission" date="2020-06" db="EMBL/GenBank/DDBJ databases">
        <title>Dyadobacter sandarakinus sp. nov., isolated from the soil of the Arctic Yellow River Station.</title>
        <authorList>
            <person name="Zhang Y."/>
            <person name="Peng F."/>
        </authorList>
    </citation>
    <scope>NUCLEOTIDE SEQUENCE [LARGE SCALE GENOMIC DNA]</scope>
    <source>
        <strain evidence="2 3">Q3-56</strain>
    </source>
</reference>
<dbReference type="Proteomes" id="UP000612680">
    <property type="component" value="Chromosome"/>
</dbReference>
<dbReference type="RefSeq" id="WP_204663130.1">
    <property type="nucleotide sequence ID" value="NZ_CP056775.1"/>
</dbReference>
<keyword evidence="1" id="KW-1133">Transmembrane helix</keyword>
<keyword evidence="1" id="KW-0472">Membrane</keyword>
<feature type="transmembrane region" description="Helical" evidence="1">
    <location>
        <begin position="45"/>
        <end position="65"/>
    </location>
</feature>
<name>A0ABX7I4U2_9BACT</name>
<gene>
    <name evidence="2" type="ORF">HWI92_09535</name>
</gene>
<evidence type="ECO:0000313" key="3">
    <source>
        <dbReference type="Proteomes" id="UP000612680"/>
    </source>
</evidence>
<accession>A0ABX7I4U2</accession>
<sequence>MIYLDFDWTNLLNQVLLALALALLGMQLWWLVFRKGFGKRPVLRLGLNLMLWVAVLGFMLKPYWLRSHASRSALLVGGDVPATFADRVADSLSIAGRIAMEDLENASVDTLVMLGQAFGPDLKRKMARLPVPPTVRWVPYFRDGSVRDLHWKGVLRKGEMQVVRGRISAASDMRIALQYGSRKVDSLDLKAGMQDFRFSVPAFVQGRTAVELLVSEKVVDTLRFFARPAEPLSVQFLLNSPDFESRSLAGWLGKNGHSVRYDAVLSKDLKADININKAMTPDLIVTDPANAKNPVVKKAAASGKSVLFINLTNPPAELTVINAALGTKFAAEKISNEETIRLSSELNALPYQFSVAGNQERAAQYPVLVETTTGKVGASLLAETFPVQLAGDSLTYDKIWEAILVVTRPALAKNIEVESPVQVGSPASVQLNGFETLPEQVSWNRDTIFMRSSLINPQAAQGIYIPEKEGWASLGDSLEVFVGARTSVSDMSALVQNYEHHRADLKINSPVQKVAGTFRQAIPGWFWFAWLMLCFAALWIEEKF</sequence>
<evidence type="ECO:0008006" key="4">
    <source>
        <dbReference type="Google" id="ProtNLM"/>
    </source>
</evidence>
<keyword evidence="3" id="KW-1185">Reference proteome</keyword>
<feature type="transmembrane region" description="Helical" evidence="1">
    <location>
        <begin position="522"/>
        <end position="540"/>
    </location>
</feature>
<dbReference type="EMBL" id="CP056775">
    <property type="protein sequence ID" value="QRR01129.1"/>
    <property type="molecule type" value="Genomic_DNA"/>
</dbReference>
<keyword evidence="1" id="KW-0812">Transmembrane</keyword>
<evidence type="ECO:0000313" key="2">
    <source>
        <dbReference type="EMBL" id="QRR01129.1"/>
    </source>
</evidence>
<protein>
    <recommendedName>
        <fullName evidence="4">Aerotolerance regulator N-terminal domain-containing protein</fullName>
    </recommendedName>
</protein>
<feature type="transmembrane region" description="Helical" evidence="1">
    <location>
        <begin position="12"/>
        <end position="33"/>
    </location>
</feature>
<proteinExistence type="predicted"/>
<organism evidence="2 3">
    <name type="scientific">Dyadobacter sandarakinus</name>
    <dbReference type="NCBI Taxonomy" id="2747268"/>
    <lineage>
        <taxon>Bacteria</taxon>
        <taxon>Pseudomonadati</taxon>
        <taxon>Bacteroidota</taxon>
        <taxon>Cytophagia</taxon>
        <taxon>Cytophagales</taxon>
        <taxon>Spirosomataceae</taxon>
        <taxon>Dyadobacter</taxon>
    </lineage>
</organism>
<evidence type="ECO:0000256" key="1">
    <source>
        <dbReference type="SAM" id="Phobius"/>
    </source>
</evidence>